<dbReference type="InterPro" id="IPR029058">
    <property type="entry name" value="AB_hydrolase_fold"/>
</dbReference>
<gene>
    <name evidence="4" type="ORF">HPB51_012385</name>
</gene>
<proteinExistence type="predicted"/>
<keyword evidence="5" id="KW-1185">Reference proteome</keyword>
<dbReference type="SUPFAM" id="SSF53474">
    <property type="entry name" value="alpha/beta-Hydrolases"/>
    <property type="match status" value="1"/>
</dbReference>
<dbReference type="Pfam" id="PF00561">
    <property type="entry name" value="Abhydrolase_1"/>
    <property type="match status" value="1"/>
</dbReference>
<dbReference type="GO" id="GO:0016042">
    <property type="term" value="P:lipid catabolic process"/>
    <property type="evidence" value="ECO:0007669"/>
    <property type="project" value="UniProtKB-KW"/>
</dbReference>
<accession>A0A9J6EA17</accession>
<evidence type="ECO:0000256" key="1">
    <source>
        <dbReference type="ARBA" id="ARBA00022963"/>
    </source>
</evidence>
<keyword evidence="2" id="KW-0443">Lipid metabolism</keyword>
<dbReference type="AlphaFoldDB" id="A0A9J6EA17"/>
<name>A0A9J6EA17_RHIMP</name>
<organism evidence="4 5">
    <name type="scientific">Rhipicephalus microplus</name>
    <name type="common">Cattle tick</name>
    <name type="synonym">Boophilus microplus</name>
    <dbReference type="NCBI Taxonomy" id="6941"/>
    <lineage>
        <taxon>Eukaryota</taxon>
        <taxon>Metazoa</taxon>
        <taxon>Ecdysozoa</taxon>
        <taxon>Arthropoda</taxon>
        <taxon>Chelicerata</taxon>
        <taxon>Arachnida</taxon>
        <taxon>Acari</taxon>
        <taxon>Parasitiformes</taxon>
        <taxon>Ixodida</taxon>
        <taxon>Ixodoidea</taxon>
        <taxon>Ixodidae</taxon>
        <taxon>Rhipicephalinae</taxon>
        <taxon>Rhipicephalus</taxon>
        <taxon>Boophilus</taxon>
    </lineage>
</organism>
<feature type="domain" description="AB hydrolase-1" evidence="3">
    <location>
        <begin position="1"/>
        <end position="231"/>
    </location>
</feature>
<evidence type="ECO:0000256" key="2">
    <source>
        <dbReference type="ARBA" id="ARBA00023098"/>
    </source>
</evidence>
<dbReference type="InterPro" id="IPR000073">
    <property type="entry name" value="AB_hydrolase_1"/>
</dbReference>
<dbReference type="Proteomes" id="UP000821866">
    <property type="component" value="Chromosome 3"/>
</dbReference>
<comment type="caution">
    <text evidence="4">The sequence shown here is derived from an EMBL/GenBank/DDBJ whole genome shotgun (WGS) entry which is preliminary data.</text>
</comment>
<dbReference type="VEuPathDB" id="VectorBase:LOC119165285"/>
<dbReference type="EMBL" id="JABSTU010000005">
    <property type="protein sequence ID" value="KAH8030917.1"/>
    <property type="molecule type" value="Genomic_DNA"/>
</dbReference>
<reference evidence="4" key="1">
    <citation type="journal article" date="2020" name="Cell">
        <title>Large-Scale Comparative Analyses of Tick Genomes Elucidate Their Genetic Diversity and Vector Capacities.</title>
        <authorList>
            <consortium name="Tick Genome and Microbiome Consortium (TIGMIC)"/>
            <person name="Jia N."/>
            <person name="Wang J."/>
            <person name="Shi W."/>
            <person name="Du L."/>
            <person name="Sun Y."/>
            <person name="Zhan W."/>
            <person name="Jiang J.F."/>
            <person name="Wang Q."/>
            <person name="Zhang B."/>
            <person name="Ji P."/>
            <person name="Bell-Sakyi L."/>
            <person name="Cui X.M."/>
            <person name="Yuan T.T."/>
            <person name="Jiang B.G."/>
            <person name="Yang W.F."/>
            <person name="Lam T.T."/>
            <person name="Chang Q.C."/>
            <person name="Ding S.J."/>
            <person name="Wang X.J."/>
            <person name="Zhu J.G."/>
            <person name="Ruan X.D."/>
            <person name="Zhao L."/>
            <person name="Wei J.T."/>
            <person name="Ye R.Z."/>
            <person name="Que T.C."/>
            <person name="Du C.H."/>
            <person name="Zhou Y.H."/>
            <person name="Cheng J.X."/>
            <person name="Dai P.F."/>
            <person name="Guo W.B."/>
            <person name="Han X.H."/>
            <person name="Huang E.J."/>
            <person name="Li L.F."/>
            <person name="Wei W."/>
            <person name="Gao Y.C."/>
            <person name="Liu J.Z."/>
            <person name="Shao H.Z."/>
            <person name="Wang X."/>
            <person name="Wang C.C."/>
            <person name="Yang T.C."/>
            <person name="Huo Q.B."/>
            <person name="Li W."/>
            <person name="Chen H.Y."/>
            <person name="Chen S.E."/>
            <person name="Zhou L.G."/>
            <person name="Ni X.B."/>
            <person name="Tian J.H."/>
            <person name="Sheng Y."/>
            <person name="Liu T."/>
            <person name="Pan Y.S."/>
            <person name="Xia L.Y."/>
            <person name="Li J."/>
            <person name="Zhao F."/>
            <person name="Cao W.C."/>
        </authorList>
    </citation>
    <scope>NUCLEOTIDE SEQUENCE</scope>
    <source>
        <strain evidence="4">Rmic-2018</strain>
    </source>
</reference>
<reference evidence="4" key="2">
    <citation type="submission" date="2021-09" db="EMBL/GenBank/DDBJ databases">
        <authorList>
            <person name="Jia N."/>
            <person name="Wang J."/>
            <person name="Shi W."/>
            <person name="Du L."/>
            <person name="Sun Y."/>
            <person name="Zhan W."/>
            <person name="Jiang J."/>
            <person name="Wang Q."/>
            <person name="Zhang B."/>
            <person name="Ji P."/>
            <person name="Sakyi L.B."/>
            <person name="Cui X."/>
            <person name="Yuan T."/>
            <person name="Jiang B."/>
            <person name="Yang W."/>
            <person name="Lam T.T.-Y."/>
            <person name="Chang Q."/>
            <person name="Ding S."/>
            <person name="Wang X."/>
            <person name="Zhu J."/>
            <person name="Ruan X."/>
            <person name="Zhao L."/>
            <person name="Wei J."/>
            <person name="Que T."/>
            <person name="Du C."/>
            <person name="Cheng J."/>
            <person name="Dai P."/>
            <person name="Han X."/>
            <person name="Huang E."/>
            <person name="Gao Y."/>
            <person name="Liu J."/>
            <person name="Shao H."/>
            <person name="Ye R."/>
            <person name="Li L."/>
            <person name="Wei W."/>
            <person name="Wang X."/>
            <person name="Wang C."/>
            <person name="Huo Q."/>
            <person name="Li W."/>
            <person name="Guo W."/>
            <person name="Chen H."/>
            <person name="Chen S."/>
            <person name="Zhou L."/>
            <person name="Zhou L."/>
            <person name="Ni X."/>
            <person name="Tian J."/>
            <person name="Zhou Y."/>
            <person name="Sheng Y."/>
            <person name="Liu T."/>
            <person name="Pan Y."/>
            <person name="Xia L."/>
            <person name="Li J."/>
            <person name="Zhao F."/>
            <person name="Cao W."/>
        </authorList>
    </citation>
    <scope>NUCLEOTIDE SEQUENCE</scope>
    <source>
        <strain evidence="4">Rmic-2018</strain>
        <tissue evidence="4">Larvae</tissue>
    </source>
</reference>
<evidence type="ECO:0000313" key="5">
    <source>
        <dbReference type="Proteomes" id="UP000821866"/>
    </source>
</evidence>
<keyword evidence="1" id="KW-0442">Lipid degradation</keyword>
<dbReference type="Gene3D" id="3.40.50.1820">
    <property type="entry name" value="alpha/beta hydrolase"/>
    <property type="match status" value="1"/>
</dbReference>
<sequence length="254" mass="28094">MAAVIDYILNETGFTELGLLTTSQGTTASLVLLSMRPEYNDKVNILVAYAPVANITHFTSPFRLLIPFAEEVKVRTFNLGRQNVALIGGVPSLKKAVNDLVTHGGFLVTNAIQQNALATVCDSFLREICYAPLAILYGKDPKQHNSTRVPVYVTNLPVGSSSQNVLHYAQADPPPYPLENIRVPFAIYQGEGDIFADPQDVQDLAGRLQKVLVRRKIMPDPDFGHLDFIFGYNAKDFLHHDMIDLISNYTSNDS</sequence>
<evidence type="ECO:0000259" key="3">
    <source>
        <dbReference type="Pfam" id="PF00561"/>
    </source>
</evidence>
<evidence type="ECO:0000313" key="4">
    <source>
        <dbReference type="EMBL" id="KAH8030917.1"/>
    </source>
</evidence>
<dbReference type="PANTHER" id="PTHR11005">
    <property type="entry name" value="LYSOSOMAL ACID LIPASE-RELATED"/>
    <property type="match status" value="1"/>
</dbReference>
<protein>
    <recommendedName>
        <fullName evidence="3">AB hydrolase-1 domain-containing protein</fullName>
    </recommendedName>
</protein>